<keyword evidence="3" id="KW-1185">Reference proteome</keyword>
<sequence length="280" mass="30339">MPIFVVVTPSSEPLDTLASFPCPAAPSAAMLRTIIEILYPALARTPYELAERVVDVTAPGGVGLRPVHPESQSVPLITIVHAVGDMTSAPELGRLVAPTDIQRTNWQSKLRACVMRRDQICVVTGAYEESELEAAHVLTTEYATSWLTAERLSLLSSTPNGLGVFARAYDARLALTMSRNTHSLFDNFAFSIHVGADKVARIFVFAERDRARLRHGQEVTLPTAPSRSESADYFASIFPSAEILNEHFRQAVLVNCQGAAEPVEDEAYEGDDGGALASEA</sequence>
<feature type="domain" description="HNH nuclease" evidence="1">
    <location>
        <begin position="121"/>
        <end position="193"/>
    </location>
</feature>
<dbReference type="AlphaFoldDB" id="A0AAD5TQ60"/>
<organism evidence="2 3">
    <name type="scientific">Geranomyces variabilis</name>
    <dbReference type="NCBI Taxonomy" id="109894"/>
    <lineage>
        <taxon>Eukaryota</taxon>
        <taxon>Fungi</taxon>
        <taxon>Fungi incertae sedis</taxon>
        <taxon>Chytridiomycota</taxon>
        <taxon>Chytridiomycota incertae sedis</taxon>
        <taxon>Chytridiomycetes</taxon>
        <taxon>Spizellomycetales</taxon>
        <taxon>Powellomycetaceae</taxon>
        <taxon>Geranomyces</taxon>
    </lineage>
</organism>
<accession>A0AAD5TQ60</accession>
<gene>
    <name evidence="2" type="ORF">HDU87_001086</name>
</gene>
<protein>
    <recommendedName>
        <fullName evidence="1">HNH nuclease domain-containing protein</fullName>
    </recommendedName>
</protein>
<dbReference type="InterPro" id="IPR003615">
    <property type="entry name" value="HNH_nuc"/>
</dbReference>
<evidence type="ECO:0000259" key="1">
    <source>
        <dbReference type="Pfam" id="PF13391"/>
    </source>
</evidence>
<reference evidence="2" key="1">
    <citation type="submission" date="2020-05" db="EMBL/GenBank/DDBJ databases">
        <title>Phylogenomic resolution of chytrid fungi.</title>
        <authorList>
            <person name="Stajich J.E."/>
            <person name="Amses K."/>
            <person name="Simmons R."/>
            <person name="Seto K."/>
            <person name="Myers J."/>
            <person name="Bonds A."/>
            <person name="Quandt C.A."/>
            <person name="Barry K."/>
            <person name="Liu P."/>
            <person name="Grigoriev I."/>
            <person name="Longcore J.E."/>
            <person name="James T.Y."/>
        </authorList>
    </citation>
    <scope>NUCLEOTIDE SEQUENCE</scope>
    <source>
        <strain evidence="2">JEL0379</strain>
    </source>
</reference>
<proteinExistence type="predicted"/>
<evidence type="ECO:0000313" key="3">
    <source>
        <dbReference type="Proteomes" id="UP001212152"/>
    </source>
</evidence>
<evidence type="ECO:0000313" key="2">
    <source>
        <dbReference type="EMBL" id="KAJ3181477.1"/>
    </source>
</evidence>
<dbReference type="Proteomes" id="UP001212152">
    <property type="component" value="Unassembled WGS sequence"/>
</dbReference>
<dbReference type="Pfam" id="PF13391">
    <property type="entry name" value="HNH_2"/>
    <property type="match status" value="1"/>
</dbReference>
<name>A0AAD5TQ60_9FUNG</name>
<comment type="caution">
    <text evidence="2">The sequence shown here is derived from an EMBL/GenBank/DDBJ whole genome shotgun (WGS) entry which is preliminary data.</text>
</comment>
<dbReference type="EMBL" id="JADGJQ010000012">
    <property type="protein sequence ID" value="KAJ3181477.1"/>
    <property type="molecule type" value="Genomic_DNA"/>
</dbReference>